<dbReference type="Pfam" id="PF13041">
    <property type="entry name" value="PPR_2"/>
    <property type="match status" value="3"/>
</dbReference>
<name>A0AAV5JHV0_9ROSI</name>
<dbReference type="GO" id="GO:0009451">
    <property type="term" value="P:RNA modification"/>
    <property type="evidence" value="ECO:0007669"/>
    <property type="project" value="InterPro"/>
</dbReference>
<feature type="repeat" description="PPR" evidence="3">
    <location>
        <begin position="298"/>
        <end position="333"/>
    </location>
</feature>
<dbReference type="GO" id="GO:0003723">
    <property type="term" value="F:RNA binding"/>
    <property type="evidence" value="ECO:0007669"/>
    <property type="project" value="InterPro"/>
</dbReference>
<dbReference type="FunFam" id="1.25.40.10:FF:000361">
    <property type="entry name" value="Pentatricopeptide repeat-containing protein chloroplastic"/>
    <property type="match status" value="1"/>
</dbReference>
<evidence type="ECO:0000256" key="2">
    <source>
        <dbReference type="ARBA" id="ARBA00061659"/>
    </source>
</evidence>
<dbReference type="InterPro" id="IPR011990">
    <property type="entry name" value="TPR-like_helical_dom_sf"/>
</dbReference>
<dbReference type="FunFam" id="1.25.40.10:FF:000073">
    <property type="entry name" value="Pentatricopeptide repeat-containing protein chloroplastic"/>
    <property type="match status" value="1"/>
</dbReference>
<dbReference type="InterPro" id="IPR002885">
    <property type="entry name" value="PPR_rpt"/>
</dbReference>
<feature type="repeat" description="PPR" evidence="3">
    <location>
        <begin position="400"/>
        <end position="434"/>
    </location>
</feature>
<feature type="repeat" description="PPR" evidence="3">
    <location>
        <begin position="602"/>
        <end position="636"/>
    </location>
</feature>
<reference evidence="5 6" key="1">
    <citation type="journal article" date="2021" name="Commun. Biol.">
        <title>The genome of Shorea leprosula (Dipterocarpaceae) highlights the ecological relevance of drought in aseasonal tropical rainforests.</title>
        <authorList>
            <person name="Ng K.K.S."/>
            <person name="Kobayashi M.J."/>
            <person name="Fawcett J.A."/>
            <person name="Hatakeyama M."/>
            <person name="Paape T."/>
            <person name="Ng C.H."/>
            <person name="Ang C.C."/>
            <person name="Tnah L.H."/>
            <person name="Lee C.T."/>
            <person name="Nishiyama T."/>
            <person name="Sese J."/>
            <person name="O'Brien M.J."/>
            <person name="Copetti D."/>
            <person name="Mohd Noor M.I."/>
            <person name="Ong R.C."/>
            <person name="Putra M."/>
            <person name="Sireger I.Z."/>
            <person name="Indrioko S."/>
            <person name="Kosugi Y."/>
            <person name="Izuno A."/>
            <person name="Isagi Y."/>
            <person name="Lee S.L."/>
            <person name="Shimizu K.K."/>
        </authorList>
    </citation>
    <scope>NUCLEOTIDE SEQUENCE [LARGE SCALE GENOMIC DNA]</scope>
    <source>
        <strain evidence="5">214</strain>
    </source>
</reference>
<protein>
    <recommendedName>
        <fullName evidence="7">Pentatricopeptide repeat-containing protein</fullName>
    </recommendedName>
</protein>
<feature type="compositionally biased region" description="Polar residues" evidence="4">
    <location>
        <begin position="43"/>
        <end position="59"/>
    </location>
</feature>
<evidence type="ECO:0000313" key="5">
    <source>
        <dbReference type="EMBL" id="GKV11102.1"/>
    </source>
</evidence>
<evidence type="ECO:0008006" key="7">
    <source>
        <dbReference type="Google" id="ProtNLM"/>
    </source>
</evidence>
<dbReference type="Gene3D" id="1.25.40.10">
    <property type="entry name" value="Tetratricopeptide repeat domain"/>
    <property type="match status" value="6"/>
</dbReference>
<evidence type="ECO:0000313" key="6">
    <source>
        <dbReference type="Proteomes" id="UP001054252"/>
    </source>
</evidence>
<dbReference type="FunFam" id="1.25.40.10:FF:001079">
    <property type="entry name" value="Pentatricopeptide repeat-containing protein At2g17210"/>
    <property type="match status" value="1"/>
</dbReference>
<feature type="repeat" description="PPR" evidence="3">
    <location>
        <begin position="198"/>
        <end position="232"/>
    </location>
</feature>
<comment type="caution">
    <text evidence="5">The sequence shown here is derived from an EMBL/GenBank/DDBJ whole genome shotgun (WGS) entry which is preliminary data.</text>
</comment>
<dbReference type="NCBIfam" id="TIGR00756">
    <property type="entry name" value="PPR"/>
    <property type="match status" value="6"/>
</dbReference>
<dbReference type="Proteomes" id="UP001054252">
    <property type="component" value="Unassembled WGS sequence"/>
</dbReference>
<feature type="repeat" description="PPR" evidence="3">
    <location>
        <begin position="501"/>
        <end position="535"/>
    </location>
</feature>
<accession>A0AAV5JHV0</accession>
<evidence type="ECO:0000256" key="1">
    <source>
        <dbReference type="ARBA" id="ARBA00022737"/>
    </source>
</evidence>
<proteinExistence type="inferred from homology"/>
<evidence type="ECO:0000256" key="4">
    <source>
        <dbReference type="SAM" id="MobiDB-lite"/>
    </source>
</evidence>
<sequence length="826" mass="90836">MLAAHLRCLPLLPSSSFFFTEQSNSYKTDLQFCICSQPPPSTALSNPLPSSTEQQTDRSPCSHHHRFGSSSSLPSSPSQQQLLLHRTEPNNPSGVKFQELIFRIKESSRCGQWQQVFSHYLEMNRSGVQSPDPSVFPSILKACLNLSSGSGKSVHASLIKQGCVLFASVGNSIMDFYIKSGDMESAVFAFDSLGSRVDSVSWNIMIHGHLDLGFVREGLWWFRQARIDEFEPNTSILVFLVQVCRSVVAYHTGSEVHGYLIRSGFSAINSVQNSLLSLYADGDMECARKLFDEMCERDVISWNVIIVGYIQTEEPQVSLQLFREMLSVVGIQPDGITVASILKACTKVGDIHMGKVVHGMVMGKGFNDDLFIGNSLIDMYSKCKDVDSAFCVFCEMPRKNNVSWNSIMSGFVLHGKYSRALSLFNLMWKEGVQEDEVTLVNLLQVCKYFMRGFLCKSVHSVMIRRGYELNELVVNSLLDAYAKCNLVDIAWKLFDGLKRRGVVLWSTMIAGLTHCGRADEAIRIFNDMTKAEERPTTITIINLLEGCSISAELKMSKWAHGIAIRSGLAANVAVGTAILHMYSKCGAVETSRKVFDQIPLKNIVSWSAMVAAYGINGLPREALALIAEMKLHGMRPNTVTALSVLSACSHGGLIEEGLAFFKSMAQDHGIEPGLEHYSCLIDMLGRAGMLDAAIELIDKMPNGLKASGSAWGAILSACRTYGNSELGTKALAHLLKIEPFNSSGYLLAFSMHAADSSWDDAARMRVVVSERGLRVSTGYSLVHVGNKDCRFVAGDCSNARAGDISNIVKQLHGCFGINERTELGDV</sequence>
<comment type="similarity">
    <text evidence="2">Belongs to the PPR family. PCMP-E subfamily.</text>
</comment>
<keyword evidence="1" id="KW-0677">Repeat</keyword>
<dbReference type="Pfam" id="PF12854">
    <property type="entry name" value="PPR_1"/>
    <property type="match status" value="1"/>
</dbReference>
<dbReference type="AlphaFoldDB" id="A0AAV5JHV0"/>
<feature type="compositionally biased region" description="Low complexity" evidence="4">
    <location>
        <begin position="69"/>
        <end position="84"/>
    </location>
</feature>
<dbReference type="PANTHER" id="PTHR47926">
    <property type="entry name" value="PENTATRICOPEPTIDE REPEAT-CONTAINING PROTEIN"/>
    <property type="match status" value="1"/>
</dbReference>
<dbReference type="PANTHER" id="PTHR47926:SF452">
    <property type="entry name" value="PENTATRICOPEPTIDE REPEAT-CONTAINING PROTEIN"/>
    <property type="match status" value="1"/>
</dbReference>
<feature type="repeat" description="PPR" evidence="3">
    <location>
        <begin position="369"/>
        <end position="399"/>
    </location>
</feature>
<dbReference type="InterPro" id="IPR046960">
    <property type="entry name" value="PPR_At4g14850-like_plant"/>
</dbReference>
<dbReference type="EMBL" id="BPVZ01000033">
    <property type="protein sequence ID" value="GKV11102.1"/>
    <property type="molecule type" value="Genomic_DNA"/>
</dbReference>
<feature type="region of interest" description="Disordered" evidence="4">
    <location>
        <begin position="43"/>
        <end position="90"/>
    </location>
</feature>
<organism evidence="5 6">
    <name type="scientific">Rubroshorea leprosula</name>
    <dbReference type="NCBI Taxonomy" id="152421"/>
    <lineage>
        <taxon>Eukaryota</taxon>
        <taxon>Viridiplantae</taxon>
        <taxon>Streptophyta</taxon>
        <taxon>Embryophyta</taxon>
        <taxon>Tracheophyta</taxon>
        <taxon>Spermatophyta</taxon>
        <taxon>Magnoliopsida</taxon>
        <taxon>eudicotyledons</taxon>
        <taxon>Gunneridae</taxon>
        <taxon>Pentapetalae</taxon>
        <taxon>rosids</taxon>
        <taxon>malvids</taxon>
        <taxon>Malvales</taxon>
        <taxon>Dipterocarpaceae</taxon>
        <taxon>Rubroshorea</taxon>
    </lineage>
</organism>
<gene>
    <name evidence="5" type="ORF">SLEP1_g22386</name>
</gene>
<dbReference type="PROSITE" id="PS51375">
    <property type="entry name" value="PPR"/>
    <property type="match status" value="6"/>
</dbReference>
<dbReference type="Pfam" id="PF01535">
    <property type="entry name" value="PPR"/>
    <property type="match status" value="3"/>
</dbReference>
<evidence type="ECO:0000256" key="3">
    <source>
        <dbReference type="PROSITE-ProRule" id="PRU00708"/>
    </source>
</evidence>
<keyword evidence="6" id="KW-1185">Reference proteome</keyword>